<protein>
    <submittedName>
        <fullName evidence="2">Uncharacterized protein</fullName>
    </submittedName>
</protein>
<keyword evidence="1" id="KW-1133">Transmembrane helix</keyword>
<dbReference type="Proteomes" id="UP001144372">
    <property type="component" value="Unassembled WGS sequence"/>
</dbReference>
<sequence>MAEQLRSATALVNSVLSNPATIEELKVDPEGILRKFEAQVTQQLPPPSSKIIDAIWLIIVIAFAFSLIYSVWVLGAGVSTELKKDVVYATKSDTMLTIVTTVVGFLAGLLAPSPVGKKNA</sequence>
<accession>A0A9W6D4G7</accession>
<dbReference type="EMBL" id="BSDR01000001">
    <property type="protein sequence ID" value="GLI33970.1"/>
    <property type="molecule type" value="Genomic_DNA"/>
</dbReference>
<dbReference type="RefSeq" id="WP_281793250.1">
    <property type="nucleotide sequence ID" value="NZ_BSDR01000001.1"/>
</dbReference>
<organism evidence="2 3">
    <name type="scientific">Desulforhabdus amnigena</name>
    <dbReference type="NCBI Taxonomy" id="40218"/>
    <lineage>
        <taxon>Bacteria</taxon>
        <taxon>Pseudomonadati</taxon>
        <taxon>Thermodesulfobacteriota</taxon>
        <taxon>Syntrophobacteria</taxon>
        <taxon>Syntrophobacterales</taxon>
        <taxon>Syntrophobacteraceae</taxon>
        <taxon>Desulforhabdus</taxon>
    </lineage>
</organism>
<feature type="transmembrane region" description="Helical" evidence="1">
    <location>
        <begin position="94"/>
        <end position="111"/>
    </location>
</feature>
<gene>
    <name evidence="2" type="ORF">DAMNIGENAA_14030</name>
</gene>
<comment type="caution">
    <text evidence="2">The sequence shown here is derived from an EMBL/GenBank/DDBJ whole genome shotgun (WGS) entry which is preliminary data.</text>
</comment>
<keyword evidence="1" id="KW-0812">Transmembrane</keyword>
<evidence type="ECO:0000256" key="1">
    <source>
        <dbReference type="SAM" id="Phobius"/>
    </source>
</evidence>
<proteinExistence type="predicted"/>
<evidence type="ECO:0000313" key="2">
    <source>
        <dbReference type="EMBL" id="GLI33970.1"/>
    </source>
</evidence>
<name>A0A9W6D4G7_9BACT</name>
<keyword evidence="3" id="KW-1185">Reference proteome</keyword>
<dbReference type="AlphaFoldDB" id="A0A9W6D4G7"/>
<evidence type="ECO:0000313" key="3">
    <source>
        <dbReference type="Proteomes" id="UP001144372"/>
    </source>
</evidence>
<keyword evidence="1" id="KW-0472">Membrane</keyword>
<feature type="transmembrane region" description="Helical" evidence="1">
    <location>
        <begin position="54"/>
        <end position="74"/>
    </location>
</feature>
<reference evidence="2" key="1">
    <citation type="submission" date="2022-12" db="EMBL/GenBank/DDBJ databases">
        <title>Reference genome sequencing for broad-spectrum identification of bacterial and archaeal isolates by mass spectrometry.</title>
        <authorList>
            <person name="Sekiguchi Y."/>
            <person name="Tourlousse D.M."/>
        </authorList>
    </citation>
    <scope>NUCLEOTIDE SEQUENCE</scope>
    <source>
        <strain evidence="2">ASRB1</strain>
    </source>
</reference>